<evidence type="ECO:0000313" key="2">
    <source>
        <dbReference type="Proteomes" id="UP000001075"/>
    </source>
</evidence>
<proteinExistence type="predicted"/>
<gene>
    <name evidence="1" type="ORF">I79_010683</name>
</gene>
<organism evidence="1 2">
    <name type="scientific">Cricetulus griseus</name>
    <name type="common">Chinese hamster</name>
    <name type="synonym">Cricetulus barabensis griseus</name>
    <dbReference type="NCBI Taxonomy" id="10029"/>
    <lineage>
        <taxon>Eukaryota</taxon>
        <taxon>Metazoa</taxon>
        <taxon>Chordata</taxon>
        <taxon>Craniata</taxon>
        <taxon>Vertebrata</taxon>
        <taxon>Euteleostomi</taxon>
        <taxon>Mammalia</taxon>
        <taxon>Eutheria</taxon>
        <taxon>Euarchontoglires</taxon>
        <taxon>Glires</taxon>
        <taxon>Rodentia</taxon>
        <taxon>Myomorpha</taxon>
        <taxon>Muroidea</taxon>
        <taxon>Cricetidae</taxon>
        <taxon>Cricetinae</taxon>
        <taxon>Cricetulus</taxon>
    </lineage>
</organism>
<protein>
    <submittedName>
        <fullName evidence="1">Rap guanine nucleotide exchange factor 5</fullName>
    </submittedName>
</protein>
<name>G3HJ49_CRIGR</name>
<dbReference type="InParanoid" id="G3HJ49"/>
<evidence type="ECO:0000313" key="1">
    <source>
        <dbReference type="EMBL" id="EGV97388.1"/>
    </source>
</evidence>
<dbReference type="PaxDb" id="10029-XP_007609725.1"/>
<reference evidence="2" key="1">
    <citation type="journal article" date="2011" name="Nat. Biotechnol.">
        <title>The genomic sequence of the Chinese hamster ovary (CHO)-K1 cell line.</title>
        <authorList>
            <person name="Xu X."/>
            <person name="Nagarajan H."/>
            <person name="Lewis N.E."/>
            <person name="Pan S."/>
            <person name="Cai Z."/>
            <person name="Liu X."/>
            <person name="Chen W."/>
            <person name="Xie M."/>
            <person name="Wang W."/>
            <person name="Hammond S."/>
            <person name="Andersen M.R."/>
            <person name="Neff N."/>
            <person name="Passarelli B."/>
            <person name="Koh W."/>
            <person name="Fan H.C."/>
            <person name="Wang J."/>
            <person name="Gui Y."/>
            <person name="Lee K.H."/>
            <person name="Betenbaugh M.J."/>
            <person name="Quake S.R."/>
            <person name="Famili I."/>
            <person name="Palsson B.O."/>
            <person name="Wang J."/>
        </authorList>
    </citation>
    <scope>NUCLEOTIDE SEQUENCE [LARGE SCALE GENOMIC DNA]</scope>
    <source>
        <strain evidence="2">CHO K1 cell line</strain>
    </source>
</reference>
<dbReference type="eggNOG" id="KOG2378">
    <property type="taxonomic scope" value="Eukaryota"/>
</dbReference>
<dbReference type="STRING" id="10029.G3HJ49"/>
<dbReference type="EMBL" id="JH000423">
    <property type="protein sequence ID" value="EGV97388.1"/>
    <property type="molecule type" value="Genomic_DNA"/>
</dbReference>
<dbReference type="AlphaFoldDB" id="G3HJ49"/>
<dbReference type="Proteomes" id="UP000001075">
    <property type="component" value="Unassembled WGS sequence"/>
</dbReference>
<sequence>MVDNHMVFLLLKMQPLPFRMLRHNPRELNPAPPLSSIEQDDENTDKHIEVIEASDVPDPQAGVMCKLQERDDIGRIELVQKLARDNCPFLQIDKKEPEKSEQVTLTLKFTVPLQIDSPLLPFYDAGH</sequence>
<accession>G3HJ49</accession>